<accession>A0AC61S0A4</accession>
<proteinExistence type="predicted"/>
<dbReference type="EMBL" id="SRYA01000006">
    <property type="protein sequence ID" value="TGY97527.1"/>
    <property type="molecule type" value="Genomic_DNA"/>
</dbReference>
<comment type="caution">
    <text evidence="1">The sequence shown here is derived from an EMBL/GenBank/DDBJ whole genome shotgun (WGS) entry which is preliminary data.</text>
</comment>
<gene>
    <name evidence="1" type="ORF">E5329_03885</name>
</gene>
<organism evidence="1 2">
    <name type="scientific">Petralouisia muris</name>
    <dbReference type="NCBI Taxonomy" id="3032872"/>
    <lineage>
        <taxon>Bacteria</taxon>
        <taxon>Bacillati</taxon>
        <taxon>Bacillota</taxon>
        <taxon>Clostridia</taxon>
        <taxon>Lachnospirales</taxon>
        <taxon>Lachnospiraceae</taxon>
        <taxon>Petralouisia</taxon>
    </lineage>
</organism>
<evidence type="ECO:0000313" key="2">
    <source>
        <dbReference type="Proteomes" id="UP000304953"/>
    </source>
</evidence>
<keyword evidence="2" id="KW-1185">Reference proteome</keyword>
<sequence>MAEKQMRPFGIRDKMGYLLGDLGNDLTFILSSSYLMKFYTDIMGVSAAVVGLVMMIARFVDAFTDVTMGRICDKSKATGAGKFRPWIRRMCGPVAVASFLMYQSAFAGMPMPFKVGWLFVTYILWGSVFYTSINIPYGSMASAISNKPEDRQSLSTFRTVGGTLSGVFMGILVPLIAFETVEGRTILVGSKFTIAAGVFSVLAVLCYLGCYHLTLERVKPQPVEETEKESFIKEFGGLIKKLFTNRALLSVIGAMIFMLLAQLTVQGMNNYVYPNVYNNAGALSLSSLLIMAVVLICAAFAKPLTSRFGRKEISVAGSILAAGSYLVCFVMRPSNVWVYLTFAMIAYMGLMLFSIMSWALITDVIDYSEIKNGVREDGTIYSVYSFARKLGQAASAGLVGVLLSIAGYTAETAFEADVLSSIFNISCIVPAIGFIAVAVIMGFAYPLNKKMVDENVKILAERHMDN</sequence>
<evidence type="ECO:0000313" key="1">
    <source>
        <dbReference type="EMBL" id="TGY97527.1"/>
    </source>
</evidence>
<reference evidence="1" key="1">
    <citation type="submission" date="2019-04" db="EMBL/GenBank/DDBJ databases">
        <title>Microbes associate with the intestines of laboratory mice.</title>
        <authorList>
            <person name="Navarre W."/>
            <person name="Wong E."/>
            <person name="Huang K."/>
            <person name="Tropini C."/>
            <person name="Ng K."/>
            <person name="Yu B."/>
        </authorList>
    </citation>
    <scope>NUCLEOTIDE SEQUENCE</scope>
    <source>
        <strain evidence="1">NM01_1-7b</strain>
    </source>
</reference>
<protein>
    <submittedName>
        <fullName evidence="1">MFS transporter</fullName>
    </submittedName>
</protein>
<dbReference type="Proteomes" id="UP000304953">
    <property type="component" value="Unassembled WGS sequence"/>
</dbReference>
<name>A0AC61S0A4_9FIRM</name>